<evidence type="ECO:0000313" key="2">
    <source>
        <dbReference type="Proteomes" id="UP000011668"/>
    </source>
</evidence>
<dbReference type="SUPFAM" id="SSF51735">
    <property type="entry name" value="NAD(P)-binding Rossmann-fold domains"/>
    <property type="match status" value="1"/>
</dbReference>
<dbReference type="InterPro" id="IPR051207">
    <property type="entry name" value="ComplexI_NDUFA9_subunit"/>
</dbReference>
<reference evidence="1 2" key="1">
    <citation type="journal article" date="2013" name="Nat. Commun.">
        <title>The evolution and pathogenic mechanisms of the rice sheath blight pathogen.</title>
        <authorList>
            <person name="Zheng A."/>
            <person name="Lin R."/>
            <person name="Xu L."/>
            <person name="Qin P."/>
            <person name="Tang C."/>
            <person name="Ai P."/>
            <person name="Zhang D."/>
            <person name="Liu Y."/>
            <person name="Sun Z."/>
            <person name="Feng H."/>
            <person name="Wang Y."/>
            <person name="Chen Y."/>
            <person name="Liang X."/>
            <person name="Fu R."/>
            <person name="Li Q."/>
            <person name="Zhang J."/>
            <person name="Yu X."/>
            <person name="Xie Z."/>
            <person name="Ding L."/>
            <person name="Guan P."/>
            <person name="Tang J."/>
            <person name="Liang Y."/>
            <person name="Wang S."/>
            <person name="Deng Q."/>
            <person name="Li S."/>
            <person name="Zhu J."/>
            <person name="Wang L."/>
            <person name="Liu H."/>
            <person name="Li P."/>
        </authorList>
    </citation>
    <scope>NUCLEOTIDE SEQUENCE [LARGE SCALE GENOMIC DNA]</scope>
    <source>
        <strain evidence="2">AG-1 IA</strain>
    </source>
</reference>
<organism evidence="1 2">
    <name type="scientific">Thanatephorus cucumeris (strain AG1-IA)</name>
    <name type="common">Rice sheath blight fungus</name>
    <name type="synonym">Rhizoctonia solani</name>
    <dbReference type="NCBI Taxonomy" id="983506"/>
    <lineage>
        <taxon>Eukaryota</taxon>
        <taxon>Fungi</taxon>
        <taxon>Dikarya</taxon>
        <taxon>Basidiomycota</taxon>
        <taxon>Agaricomycotina</taxon>
        <taxon>Agaricomycetes</taxon>
        <taxon>Cantharellales</taxon>
        <taxon>Ceratobasidiaceae</taxon>
        <taxon>Rhizoctonia</taxon>
        <taxon>Rhizoctonia solani AG-1</taxon>
    </lineage>
</organism>
<evidence type="ECO:0008006" key="3">
    <source>
        <dbReference type="Google" id="ProtNLM"/>
    </source>
</evidence>
<dbReference type="Proteomes" id="UP000011668">
    <property type="component" value="Unassembled WGS sequence"/>
</dbReference>
<dbReference type="OMA" id="VCEAFIS"/>
<dbReference type="PANTHER" id="PTHR12126">
    <property type="entry name" value="NADH-UBIQUINONE OXIDOREDUCTASE 39 KDA SUBUNIT-RELATED"/>
    <property type="match status" value="1"/>
</dbReference>
<sequence>MAHSAHLPQRVVAPCGVPFIGRSSPFTDLLDSTAGTGNRVACDPFMSSKVIQHVFVVGGNGFLGETFFHPIVPLVSLPSTSGSAVCKTAVARGWRVTSIRCLVPSDTSSGQPYRTPKGHTPAWTKEVDFRKASAFEPSAYRELLESCTAVVHTIGTLLEAPKYKSAVRGGSLGGLVSAFGQAWGLGAAGNPLEKRVPGEEGTYEYYNRDTFASGPGSTVPQPFVYISAEDIFRPLVPARYIESKRAAEAGIAQEPRVRGLMYHPHTRPLTTPIATLLDLSATLHQNIPFPGPANILRALASADLARRPQTSDSGSSVALLDSPLEAMARALEVPPIHVEHVAQAACEAIEQEDAIGPYGVKEMRRLIGWGSPPEARQNETRIV</sequence>
<evidence type="ECO:0000313" key="1">
    <source>
        <dbReference type="EMBL" id="ELU44803.1"/>
    </source>
</evidence>
<dbReference type="EMBL" id="AFRT01000271">
    <property type="protein sequence ID" value="ELU44803.1"/>
    <property type="molecule type" value="Genomic_DNA"/>
</dbReference>
<name>L8X705_THACA</name>
<dbReference type="OrthoDB" id="276721at2759"/>
<keyword evidence="2" id="KW-1185">Reference proteome</keyword>
<dbReference type="HOGENOM" id="CLU_055314_0_0_1"/>
<dbReference type="GO" id="GO:0005739">
    <property type="term" value="C:mitochondrion"/>
    <property type="evidence" value="ECO:0007669"/>
    <property type="project" value="TreeGrafter"/>
</dbReference>
<protein>
    <recommendedName>
        <fullName evidence="3">NAD-dependent epimerase/dehydratase domain-containing protein</fullName>
    </recommendedName>
</protein>
<dbReference type="Gene3D" id="3.40.50.720">
    <property type="entry name" value="NAD(P)-binding Rossmann-like Domain"/>
    <property type="match status" value="1"/>
</dbReference>
<accession>L8X705</accession>
<dbReference type="PANTHER" id="PTHR12126:SF16">
    <property type="entry name" value="MIOREX COMPLEX COMPONENT 2"/>
    <property type="match status" value="1"/>
</dbReference>
<gene>
    <name evidence="1" type="ORF">AG1IA_01151</name>
</gene>
<comment type="caution">
    <text evidence="1">The sequence shown here is derived from an EMBL/GenBank/DDBJ whole genome shotgun (WGS) entry which is preliminary data.</text>
</comment>
<dbReference type="STRING" id="983506.L8X705"/>
<dbReference type="InterPro" id="IPR036291">
    <property type="entry name" value="NAD(P)-bd_dom_sf"/>
</dbReference>
<dbReference type="GO" id="GO:0044877">
    <property type="term" value="F:protein-containing complex binding"/>
    <property type="evidence" value="ECO:0007669"/>
    <property type="project" value="TreeGrafter"/>
</dbReference>
<proteinExistence type="predicted"/>
<dbReference type="AlphaFoldDB" id="L8X705"/>